<reference evidence="15" key="1">
    <citation type="submission" date="2022-01" db="EMBL/GenBank/DDBJ databases">
        <title>Genome Sequence Resource for Two Populations of Ditylenchus destructor, the Migratory Endoparasitic Phytonematode.</title>
        <authorList>
            <person name="Zhang H."/>
            <person name="Lin R."/>
            <person name="Xie B."/>
        </authorList>
    </citation>
    <scope>NUCLEOTIDE SEQUENCE</scope>
    <source>
        <strain evidence="15">BazhouSP</strain>
    </source>
</reference>
<comment type="similarity">
    <text evidence="3 12">Belongs to the homoserine dehydrogenase family.</text>
</comment>
<sequence>MLITRRAGPGTPLEIDLQTGGQEEPKGSVRFKVGKATLSGLKDSAFSLDEAQIRTVLPELLKGDDASLTDNGGHKWVLSLAGLNAVLLKMDEVQGRVGTPGALVRRGNKPESSVLPPVQAPVVNAVLPTKARPGDDALAARIFPSLKSDPSADDCNNHDEFNAKSLTVSRLTERKVLLSFGCGMGAYNYTSVLWIANDKPPYAPVAIEANGDFDEKKRQRHFLDEGPRHRRLLVEPDLAFRRQGLRSHRPHLRRHVPRLPRRRLEPAALCLAGETLRAVRHPIQTLNAMSATLPMKPIQVGLLGAGTVGSGTFKVLKRNQEEIKRRAGRGIEIAMVADLDTARAREVAGEGVKVVSDAREVIANPEIDIVIELIGGYGIAKQLVLEAIAAGKHVVTANKALLAVHGTEIFAAAHARGVMVAFEAAVAGGIPIIKALREGLTANSIQWLAGIINGTTNFILSEMRDKGLDFATVLKEAQRLGYAEADPTFDIEGVDAGHKFDKAHIEGITKLAAQDIKYAEQLGYRIKLLGVTKRTAKGIELRVHPSLVPSKRLLANVEGAMNAVVVHGDAVGTTLYYGKGAGSEPTASAVIADLVDITRLHTADAAHRVPHLAFHPDALSDLQVLPMSEVVTSYYLRLRVADQAGVLAKVTGLLATAGISIDAVLQREADEVGGEGSTQTDLIILTHDAREGTVNDVLAELQALPTVLEPIVRIRKEELS</sequence>
<evidence type="ECO:0000256" key="13">
    <source>
        <dbReference type="SAM" id="MobiDB-lite"/>
    </source>
</evidence>
<dbReference type="EMBL" id="JAKKPZ010000904">
    <property type="protein sequence ID" value="KAI1691603.1"/>
    <property type="molecule type" value="Genomic_DNA"/>
</dbReference>
<dbReference type="FunFam" id="3.30.360.10:FF:000005">
    <property type="entry name" value="Homoserine dehydrogenase"/>
    <property type="match status" value="1"/>
</dbReference>
<evidence type="ECO:0000256" key="4">
    <source>
        <dbReference type="ARBA" id="ARBA00013213"/>
    </source>
</evidence>
<dbReference type="Gene3D" id="3.30.360.10">
    <property type="entry name" value="Dihydrodipicolinate Reductase, domain 2"/>
    <property type="match status" value="1"/>
</dbReference>
<dbReference type="Gene3D" id="3.40.50.720">
    <property type="entry name" value="NAD(P)-binding Rossmann-like Domain"/>
    <property type="match status" value="1"/>
</dbReference>
<dbReference type="InterPro" id="IPR019811">
    <property type="entry name" value="HDH_CS"/>
</dbReference>
<evidence type="ECO:0000259" key="14">
    <source>
        <dbReference type="PROSITE" id="PS51671"/>
    </source>
</evidence>
<evidence type="ECO:0000256" key="3">
    <source>
        <dbReference type="ARBA" id="ARBA00006753"/>
    </source>
</evidence>
<proteinExistence type="inferred from homology"/>
<dbReference type="Pfam" id="PF06674">
    <property type="entry name" value="DUF1176"/>
    <property type="match status" value="1"/>
</dbReference>
<dbReference type="InterPro" id="IPR002912">
    <property type="entry name" value="ACT_dom"/>
</dbReference>
<evidence type="ECO:0000256" key="6">
    <source>
        <dbReference type="ARBA" id="ARBA00022605"/>
    </source>
</evidence>
<evidence type="ECO:0000256" key="2">
    <source>
        <dbReference type="ARBA" id="ARBA00005062"/>
    </source>
</evidence>
<evidence type="ECO:0000256" key="5">
    <source>
        <dbReference type="ARBA" id="ARBA00013376"/>
    </source>
</evidence>
<dbReference type="Pfam" id="PF03447">
    <property type="entry name" value="NAD_binding_3"/>
    <property type="match status" value="1"/>
</dbReference>
<comment type="caution">
    <text evidence="15">The sequence shown here is derived from an EMBL/GenBank/DDBJ whole genome shotgun (WGS) entry which is preliminary data.</text>
</comment>
<dbReference type="CDD" id="cd04881">
    <property type="entry name" value="ACT_HSDH-Hom"/>
    <property type="match status" value="1"/>
</dbReference>
<dbReference type="Pfam" id="PF00742">
    <property type="entry name" value="Homoserine_dh"/>
    <property type="match status" value="1"/>
</dbReference>
<keyword evidence="10 11" id="KW-0486">Methionine biosynthesis</keyword>
<dbReference type="GO" id="GO:0050661">
    <property type="term" value="F:NADP binding"/>
    <property type="evidence" value="ECO:0007669"/>
    <property type="project" value="InterPro"/>
</dbReference>
<evidence type="ECO:0000256" key="9">
    <source>
        <dbReference type="ARBA" id="ARBA00023002"/>
    </source>
</evidence>
<dbReference type="PANTHER" id="PTHR43331:SF1">
    <property type="entry name" value="HOMOSERINE DEHYDROGENASE"/>
    <property type="match status" value="1"/>
</dbReference>
<feature type="region of interest" description="Disordered" evidence="13">
    <location>
        <begin position="1"/>
        <end position="25"/>
    </location>
</feature>
<evidence type="ECO:0000313" key="16">
    <source>
        <dbReference type="Proteomes" id="UP001201812"/>
    </source>
</evidence>
<evidence type="ECO:0000256" key="8">
    <source>
        <dbReference type="ARBA" id="ARBA00022857"/>
    </source>
</evidence>
<dbReference type="InterPro" id="IPR045865">
    <property type="entry name" value="ACT-like_dom_sf"/>
</dbReference>
<evidence type="ECO:0000256" key="10">
    <source>
        <dbReference type="ARBA" id="ARBA00023167"/>
    </source>
</evidence>
<comment type="pathway">
    <text evidence="1 11">Amino-acid biosynthesis; L-threonine biosynthesis; L-threonine from L-aspartate: step 3/5.</text>
</comment>
<dbReference type="InterPro" id="IPR036291">
    <property type="entry name" value="NAD(P)-bd_dom_sf"/>
</dbReference>
<evidence type="ECO:0000256" key="11">
    <source>
        <dbReference type="RuleBase" id="RU000579"/>
    </source>
</evidence>
<keyword evidence="16" id="KW-1185">Reference proteome</keyword>
<dbReference type="InterPro" id="IPR005106">
    <property type="entry name" value="Asp/hSer_DH_NAD-bd"/>
</dbReference>
<comment type="pathway">
    <text evidence="2 11">Amino-acid biosynthesis; L-methionine biosynthesis via de novo pathway; L-homoserine from L-aspartate: step 3/3.</text>
</comment>
<feature type="domain" description="ACT" evidence="14">
    <location>
        <begin position="635"/>
        <end position="715"/>
    </location>
</feature>
<dbReference type="GO" id="GO:0004412">
    <property type="term" value="F:homoserine dehydrogenase activity"/>
    <property type="evidence" value="ECO:0007669"/>
    <property type="project" value="UniProtKB-EC"/>
</dbReference>
<evidence type="ECO:0000256" key="1">
    <source>
        <dbReference type="ARBA" id="ARBA00005056"/>
    </source>
</evidence>
<keyword evidence="7 11" id="KW-0791">Threonine biosynthesis</keyword>
<dbReference type="Pfam" id="PF01842">
    <property type="entry name" value="ACT"/>
    <property type="match status" value="1"/>
</dbReference>
<keyword evidence="6 11" id="KW-0028">Amino-acid biosynthesis</keyword>
<dbReference type="PROSITE" id="PS51671">
    <property type="entry name" value="ACT"/>
    <property type="match status" value="1"/>
</dbReference>
<keyword evidence="9 11" id="KW-0560">Oxidoreductase</keyword>
<dbReference type="PANTHER" id="PTHR43331">
    <property type="entry name" value="HOMOSERINE DEHYDROGENASE"/>
    <property type="match status" value="1"/>
</dbReference>
<dbReference type="SUPFAM" id="SSF51735">
    <property type="entry name" value="NAD(P)-binding Rossmann-fold domains"/>
    <property type="match status" value="1"/>
</dbReference>
<organism evidence="15 16">
    <name type="scientific">Ditylenchus destructor</name>
    <dbReference type="NCBI Taxonomy" id="166010"/>
    <lineage>
        <taxon>Eukaryota</taxon>
        <taxon>Metazoa</taxon>
        <taxon>Ecdysozoa</taxon>
        <taxon>Nematoda</taxon>
        <taxon>Chromadorea</taxon>
        <taxon>Rhabditida</taxon>
        <taxon>Tylenchina</taxon>
        <taxon>Tylenchomorpha</taxon>
        <taxon>Sphaerularioidea</taxon>
        <taxon>Anguinidae</taxon>
        <taxon>Anguininae</taxon>
        <taxon>Ditylenchus</taxon>
    </lineage>
</organism>
<dbReference type="SUPFAM" id="SSF55021">
    <property type="entry name" value="ACT-like"/>
    <property type="match status" value="1"/>
</dbReference>
<dbReference type="SUPFAM" id="SSF55347">
    <property type="entry name" value="Glyceraldehyde-3-phosphate dehydrogenase-like, C-terminal domain"/>
    <property type="match status" value="1"/>
</dbReference>
<comment type="catalytic activity">
    <reaction evidence="11">
        <text>L-homoserine + NADP(+) = L-aspartate 4-semialdehyde + NADPH + H(+)</text>
        <dbReference type="Rhea" id="RHEA:15761"/>
        <dbReference type="ChEBI" id="CHEBI:15378"/>
        <dbReference type="ChEBI" id="CHEBI:57476"/>
        <dbReference type="ChEBI" id="CHEBI:57783"/>
        <dbReference type="ChEBI" id="CHEBI:58349"/>
        <dbReference type="ChEBI" id="CHEBI:537519"/>
        <dbReference type="EC" id="1.1.1.3"/>
    </reaction>
</comment>
<dbReference type="AlphaFoldDB" id="A0AAD4MII1"/>
<accession>A0AAD4MII1</accession>
<keyword evidence="8 11" id="KW-0521">NADP</keyword>
<evidence type="ECO:0000313" key="15">
    <source>
        <dbReference type="EMBL" id="KAI1691603.1"/>
    </source>
</evidence>
<dbReference type="Proteomes" id="UP001201812">
    <property type="component" value="Unassembled WGS sequence"/>
</dbReference>
<dbReference type="GO" id="GO:0009088">
    <property type="term" value="P:threonine biosynthetic process"/>
    <property type="evidence" value="ECO:0007669"/>
    <property type="project" value="UniProtKB-KW"/>
</dbReference>
<dbReference type="InterPro" id="IPR001342">
    <property type="entry name" value="HDH_cat"/>
</dbReference>
<dbReference type="InterPro" id="IPR009560">
    <property type="entry name" value="DUF1176"/>
</dbReference>
<protein>
    <recommendedName>
        <fullName evidence="5 11">Homoserine dehydrogenase</fullName>
        <ecNumber evidence="4 11">1.1.1.3</ecNumber>
    </recommendedName>
</protein>
<dbReference type="EC" id="1.1.1.3" evidence="4 11"/>
<dbReference type="NCBIfam" id="NF004976">
    <property type="entry name" value="PRK06349.1"/>
    <property type="match status" value="1"/>
</dbReference>
<gene>
    <name evidence="15" type="ORF">DdX_21777</name>
</gene>
<evidence type="ECO:0000256" key="7">
    <source>
        <dbReference type="ARBA" id="ARBA00022697"/>
    </source>
</evidence>
<name>A0AAD4MII1_9BILA</name>
<dbReference type="GO" id="GO:0009086">
    <property type="term" value="P:methionine biosynthetic process"/>
    <property type="evidence" value="ECO:0007669"/>
    <property type="project" value="UniProtKB-KW"/>
</dbReference>
<dbReference type="PROSITE" id="PS01042">
    <property type="entry name" value="HOMOSER_DHGENASE"/>
    <property type="match status" value="1"/>
</dbReference>
<dbReference type="Gene3D" id="3.30.70.260">
    <property type="match status" value="1"/>
</dbReference>
<evidence type="ECO:0000256" key="12">
    <source>
        <dbReference type="RuleBase" id="RU004171"/>
    </source>
</evidence>